<keyword evidence="6 7" id="KW-0472">Membrane</keyword>
<proteinExistence type="inferred from homology"/>
<evidence type="ECO:0000256" key="1">
    <source>
        <dbReference type="ARBA" id="ARBA00004477"/>
    </source>
</evidence>
<protein>
    <recommendedName>
        <fullName evidence="7">Derlin</fullName>
    </recommendedName>
</protein>
<evidence type="ECO:0000313" key="9">
    <source>
        <dbReference type="Proteomes" id="UP000042958"/>
    </source>
</evidence>
<evidence type="ECO:0000256" key="6">
    <source>
        <dbReference type="ARBA" id="ARBA00023136"/>
    </source>
</evidence>
<keyword evidence="4 7" id="KW-0256">Endoplasmic reticulum</keyword>
<evidence type="ECO:0000256" key="3">
    <source>
        <dbReference type="ARBA" id="ARBA00022692"/>
    </source>
</evidence>
<dbReference type="AlphaFoldDB" id="A0A0F7VEK7"/>
<reference evidence="9" key="1">
    <citation type="journal article" date="2015" name="Genome Announc.">
        <title>Draft genome sequence of the fungus Penicillium brasilianum MG11.</title>
        <authorList>
            <person name="Horn F."/>
            <person name="Linde J."/>
            <person name="Mattern D.J."/>
            <person name="Walther G."/>
            <person name="Guthke R."/>
            <person name="Brakhage A.A."/>
            <person name="Valiante V."/>
        </authorList>
    </citation>
    <scope>NUCLEOTIDE SEQUENCE [LARGE SCALE GENOMIC DNA]</scope>
    <source>
        <strain evidence="9">MG11</strain>
    </source>
</reference>
<evidence type="ECO:0000256" key="4">
    <source>
        <dbReference type="ARBA" id="ARBA00022824"/>
    </source>
</evidence>
<dbReference type="InterPro" id="IPR007599">
    <property type="entry name" value="DER1"/>
</dbReference>
<feature type="transmembrane region" description="Helical" evidence="7">
    <location>
        <begin position="30"/>
        <end position="53"/>
    </location>
</feature>
<dbReference type="EMBL" id="CDHK01000003">
    <property type="protein sequence ID" value="CEO58335.1"/>
    <property type="molecule type" value="Genomic_DNA"/>
</dbReference>
<dbReference type="Proteomes" id="UP000042958">
    <property type="component" value="Unassembled WGS sequence"/>
</dbReference>
<dbReference type="GO" id="GO:0005789">
    <property type="term" value="C:endoplasmic reticulum membrane"/>
    <property type="evidence" value="ECO:0007669"/>
    <property type="project" value="UniProtKB-SubCell"/>
</dbReference>
<evidence type="ECO:0000256" key="5">
    <source>
        <dbReference type="ARBA" id="ARBA00022989"/>
    </source>
</evidence>
<dbReference type="OrthoDB" id="1716531at2759"/>
<keyword evidence="9" id="KW-1185">Reference proteome</keyword>
<dbReference type="STRING" id="104259.A0A0F7VEK7"/>
<organism evidence="8 9">
    <name type="scientific">Penicillium brasilianum</name>
    <dbReference type="NCBI Taxonomy" id="104259"/>
    <lineage>
        <taxon>Eukaryota</taxon>
        <taxon>Fungi</taxon>
        <taxon>Dikarya</taxon>
        <taxon>Ascomycota</taxon>
        <taxon>Pezizomycotina</taxon>
        <taxon>Eurotiomycetes</taxon>
        <taxon>Eurotiomycetidae</taxon>
        <taxon>Eurotiales</taxon>
        <taxon>Aspergillaceae</taxon>
        <taxon>Penicillium</taxon>
    </lineage>
</organism>
<dbReference type="Pfam" id="PF04511">
    <property type="entry name" value="DER1"/>
    <property type="match status" value="1"/>
</dbReference>
<gene>
    <name evidence="8" type="ORF">PMG11_03065</name>
</gene>
<comment type="subcellular location">
    <subcellularLocation>
        <location evidence="1 7">Endoplasmic reticulum membrane</location>
        <topology evidence="1 7">Multi-pass membrane protein</topology>
    </subcellularLocation>
</comment>
<feature type="transmembrane region" description="Helical" evidence="7">
    <location>
        <begin position="65"/>
        <end position="88"/>
    </location>
</feature>
<dbReference type="SUPFAM" id="SSF144091">
    <property type="entry name" value="Rhomboid-like"/>
    <property type="match status" value="1"/>
</dbReference>
<sequence length="248" mass="28734">MADLWGNNGQIGQQFPLEQWFYEMPPVTRWWTVATVATSVLVHCHIVTEFQLFYSFRAVYAKSQYWRLLTTFLYFGKLNLDLIFHVFFLQRYSRLLEESSGRSPAHFAWLIFYATSSLLIISPFLSLPFLGTALSSSLVYIWARRNPDTRLSFLGLLVFPAPYLPWVLMAFSLIVYQTVPKDEMLGVAVGHVWYFFNDVYPTLHGGHRPLDPPLWWRRLFESGPARERPTDAIDVNPDFAAAAAPEIR</sequence>
<feature type="transmembrane region" description="Helical" evidence="7">
    <location>
        <begin position="108"/>
        <end position="141"/>
    </location>
</feature>
<evidence type="ECO:0000256" key="7">
    <source>
        <dbReference type="RuleBase" id="RU363059"/>
    </source>
</evidence>
<name>A0A0F7VEK7_PENBI</name>
<feature type="transmembrane region" description="Helical" evidence="7">
    <location>
        <begin position="153"/>
        <end position="176"/>
    </location>
</feature>
<evidence type="ECO:0000313" key="8">
    <source>
        <dbReference type="EMBL" id="CEO58335.1"/>
    </source>
</evidence>
<comment type="function">
    <text evidence="7">May be involved in the degradation of misfolded endoplasmic reticulum (ER) luminal proteins.</text>
</comment>
<keyword evidence="5 7" id="KW-1133">Transmembrane helix</keyword>
<dbReference type="GO" id="GO:0006950">
    <property type="term" value="P:response to stress"/>
    <property type="evidence" value="ECO:0007669"/>
    <property type="project" value="UniProtKB-ARBA"/>
</dbReference>
<dbReference type="InterPro" id="IPR035952">
    <property type="entry name" value="Rhomboid-like_sf"/>
</dbReference>
<keyword evidence="3 7" id="KW-0812">Transmembrane</keyword>
<accession>A0A0F7VEK7</accession>
<dbReference type="PANTHER" id="PTHR11009">
    <property type="entry name" value="DER1-LIKE PROTEIN, DERLIN"/>
    <property type="match status" value="1"/>
</dbReference>
<comment type="similarity">
    <text evidence="2 7">Belongs to the derlin family.</text>
</comment>
<evidence type="ECO:0000256" key="2">
    <source>
        <dbReference type="ARBA" id="ARBA00008917"/>
    </source>
</evidence>